<protein>
    <submittedName>
        <fullName evidence="3">YncE family protein</fullName>
    </submittedName>
</protein>
<organism evidence="3 4">
    <name type="scientific">Dietzia aurantiaca</name>
    <dbReference type="NCBI Taxonomy" id="983873"/>
    <lineage>
        <taxon>Bacteria</taxon>
        <taxon>Bacillati</taxon>
        <taxon>Actinomycetota</taxon>
        <taxon>Actinomycetes</taxon>
        <taxon>Mycobacteriales</taxon>
        <taxon>Dietziaceae</taxon>
        <taxon>Dietzia</taxon>
    </lineage>
</organism>
<dbReference type="Gene3D" id="2.130.10.10">
    <property type="entry name" value="YVTN repeat-like/Quinoprotein amine dehydrogenase"/>
    <property type="match status" value="1"/>
</dbReference>
<dbReference type="SUPFAM" id="SSF101898">
    <property type="entry name" value="NHL repeat"/>
    <property type="match status" value="1"/>
</dbReference>
<sequence length="347" mass="35107">MERNTVTRRVLRRSGVPAALLALVVGLSACSSATSQLEEGQLAQGSAAPAESPQVSEPEGGELVPVPGSVRAVVAVGDRVAVQSQTGGDLQIGRVDGTRWTPEHTIELPADAGTATGGDDGSFVVPYPDGVVVVSPEGRSRQISGTGPVSAAAVTQEGKLITGTAEGEVVIRDAEGVEEARLEGLTSVDSLTVARDGSVTALSRTDTVIASIDPSEEVAGPLLRAGRGAGMMSDLGEGSLVASDTVGNTLLVYSTSPVRLHQQFPVGAAPWAVAEDPSRSVVWVTSTGTNTVQAYDLGDGIGVLRAEIPTVRQPDALAVTDSGTVVVGSADGAGLHLIRPNLTGPAG</sequence>
<comment type="caution">
    <text evidence="3">The sequence shown here is derived from an EMBL/GenBank/DDBJ whole genome shotgun (WGS) entry which is preliminary data.</text>
</comment>
<feature type="signal peptide" evidence="2">
    <location>
        <begin position="1"/>
        <end position="33"/>
    </location>
</feature>
<proteinExistence type="predicted"/>
<keyword evidence="2" id="KW-0732">Signal</keyword>
<evidence type="ECO:0000313" key="4">
    <source>
        <dbReference type="Proteomes" id="UP001595836"/>
    </source>
</evidence>
<dbReference type="EMBL" id="JBHSHP010000055">
    <property type="protein sequence ID" value="MFC4755894.1"/>
    <property type="molecule type" value="Genomic_DNA"/>
</dbReference>
<dbReference type="InterPro" id="IPR015943">
    <property type="entry name" value="WD40/YVTN_repeat-like_dom_sf"/>
</dbReference>
<gene>
    <name evidence="3" type="ORF">ACFO7U_14070</name>
</gene>
<accession>A0ABV9PUH1</accession>
<name>A0ABV9PUH1_9ACTN</name>
<dbReference type="PROSITE" id="PS51257">
    <property type="entry name" value="PROKAR_LIPOPROTEIN"/>
    <property type="match status" value="1"/>
</dbReference>
<evidence type="ECO:0000313" key="3">
    <source>
        <dbReference type="EMBL" id="MFC4755894.1"/>
    </source>
</evidence>
<dbReference type="Proteomes" id="UP001595836">
    <property type="component" value="Unassembled WGS sequence"/>
</dbReference>
<feature type="region of interest" description="Disordered" evidence="1">
    <location>
        <begin position="40"/>
        <end position="64"/>
    </location>
</feature>
<evidence type="ECO:0000256" key="2">
    <source>
        <dbReference type="SAM" id="SignalP"/>
    </source>
</evidence>
<feature type="chain" id="PRO_5046871354" evidence="2">
    <location>
        <begin position="34"/>
        <end position="347"/>
    </location>
</feature>
<reference evidence="4" key="1">
    <citation type="journal article" date="2019" name="Int. J. Syst. Evol. Microbiol.">
        <title>The Global Catalogue of Microorganisms (GCM) 10K type strain sequencing project: providing services to taxonomists for standard genome sequencing and annotation.</title>
        <authorList>
            <consortium name="The Broad Institute Genomics Platform"/>
            <consortium name="The Broad Institute Genome Sequencing Center for Infectious Disease"/>
            <person name="Wu L."/>
            <person name="Ma J."/>
        </authorList>
    </citation>
    <scope>NUCLEOTIDE SEQUENCE [LARGE SCALE GENOMIC DNA]</scope>
    <source>
        <strain evidence="4">JCM 11882</strain>
    </source>
</reference>
<keyword evidence="4" id="KW-1185">Reference proteome</keyword>
<dbReference type="RefSeq" id="WP_344995972.1">
    <property type="nucleotide sequence ID" value="NZ_BAABCD010000054.1"/>
</dbReference>
<evidence type="ECO:0000256" key="1">
    <source>
        <dbReference type="SAM" id="MobiDB-lite"/>
    </source>
</evidence>